<dbReference type="Proteomes" id="UP000694920">
    <property type="component" value="Unplaced"/>
</dbReference>
<feature type="region of interest" description="Disordered" evidence="4">
    <location>
        <begin position="228"/>
        <end position="249"/>
    </location>
</feature>
<feature type="region of interest" description="Disordered" evidence="4">
    <location>
        <begin position="1738"/>
        <end position="1767"/>
    </location>
</feature>
<feature type="compositionally biased region" description="Polar residues" evidence="4">
    <location>
        <begin position="1367"/>
        <end position="1376"/>
    </location>
</feature>
<dbReference type="InterPro" id="IPR032405">
    <property type="entry name" value="Kinesin_assoc"/>
</dbReference>
<evidence type="ECO:0000313" key="7">
    <source>
        <dbReference type="RefSeq" id="XP_015591241.1"/>
    </source>
</evidence>
<dbReference type="SUPFAM" id="SSF52540">
    <property type="entry name" value="P-loop containing nucleoside triphosphate hydrolases"/>
    <property type="match status" value="1"/>
</dbReference>
<feature type="region of interest" description="Disordered" evidence="4">
    <location>
        <begin position="1406"/>
        <end position="1430"/>
    </location>
</feature>
<dbReference type="KEGG" id="ccin:107265876"/>
<evidence type="ECO:0000259" key="5">
    <source>
        <dbReference type="PROSITE" id="PS50067"/>
    </source>
</evidence>
<feature type="region of interest" description="Disordered" evidence="4">
    <location>
        <begin position="710"/>
        <end position="760"/>
    </location>
</feature>
<keyword evidence="2 3" id="KW-0067">ATP-binding</keyword>
<keyword evidence="3" id="KW-0505">Motor protein</keyword>
<dbReference type="PROSITE" id="PS00411">
    <property type="entry name" value="KINESIN_MOTOR_1"/>
    <property type="match status" value="1"/>
</dbReference>
<keyword evidence="1 3" id="KW-0547">Nucleotide-binding</keyword>
<evidence type="ECO:0000313" key="8">
    <source>
        <dbReference type="RefSeq" id="XP_024938871.1"/>
    </source>
</evidence>
<reference evidence="7 8" key="1">
    <citation type="submission" date="2025-04" db="UniProtKB">
        <authorList>
            <consortium name="RefSeq"/>
        </authorList>
    </citation>
    <scope>IDENTIFICATION</scope>
</reference>
<dbReference type="InterPro" id="IPR019821">
    <property type="entry name" value="Kinesin_motor_CS"/>
</dbReference>
<feature type="compositionally biased region" description="Basic and acidic residues" evidence="4">
    <location>
        <begin position="1517"/>
        <end position="1533"/>
    </location>
</feature>
<feature type="region of interest" description="Disordered" evidence="4">
    <location>
        <begin position="1819"/>
        <end position="1875"/>
    </location>
</feature>
<comment type="similarity">
    <text evidence="3">Belongs to the TRAFAC class myosin-kinesin ATPase superfamily. Kinesin family.</text>
</comment>
<dbReference type="RefSeq" id="XP_024938871.1">
    <property type="nucleotide sequence ID" value="XM_025083103.1"/>
</dbReference>
<feature type="compositionally biased region" description="Polar residues" evidence="4">
    <location>
        <begin position="1834"/>
        <end position="1845"/>
    </location>
</feature>
<dbReference type="PROSITE" id="PS50067">
    <property type="entry name" value="KINESIN_MOTOR_2"/>
    <property type="match status" value="1"/>
</dbReference>
<organism evidence="6 8">
    <name type="scientific">Cephus cinctus</name>
    <name type="common">Wheat stem sawfly</name>
    <dbReference type="NCBI Taxonomy" id="211228"/>
    <lineage>
        <taxon>Eukaryota</taxon>
        <taxon>Metazoa</taxon>
        <taxon>Ecdysozoa</taxon>
        <taxon>Arthropoda</taxon>
        <taxon>Hexapoda</taxon>
        <taxon>Insecta</taxon>
        <taxon>Pterygota</taxon>
        <taxon>Neoptera</taxon>
        <taxon>Endopterygota</taxon>
        <taxon>Hymenoptera</taxon>
        <taxon>Cephoidea</taxon>
        <taxon>Cephidae</taxon>
        <taxon>Cephus</taxon>
    </lineage>
</organism>
<name>A0AAJ7VZJ0_CEPCN</name>
<accession>A0AAJ7VZJ0</accession>
<dbReference type="GO" id="GO:0007018">
    <property type="term" value="P:microtubule-based movement"/>
    <property type="evidence" value="ECO:0007669"/>
    <property type="project" value="InterPro"/>
</dbReference>
<feature type="compositionally biased region" description="Polar residues" evidence="4">
    <location>
        <begin position="811"/>
        <end position="823"/>
    </location>
</feature>
<dbReference type="InterPro" id="IPR036961">
    <property type="entry name" value="Kinesin_motor_dom_sf"/>
</dbReference>
<feature type="region of interest" description="Disordered" evidence="4">
    <location>
        <begin position="811"/>
        <end position="837"/>
    </location>
</feature>
<dbReference type="GO" id="GO:0005524">
    <property type="term" value="F:ATP binding"/>
    <property type="evidence" value="ECO:0007669"/>
    <property type="project" value="UniProtKB-UniRule"/>
</dbReference>
<dbReference type="Gene3D" id="3.40.850.10">
    <property type="entry name" value="Kinesin motor domain"/>
    <property type="match status" value="1"/>
</dbReference>
<evidence type="ECO:0000256" key="3">
    <source>
        <dbReference type="PROSITE-ProRule" id="PRU00283"/>
    </source>
</evidence>
<evidence type="ECO:0000256" key="2">
    <source>
        <dbReference type="ARBA" id="ARBA00022840"/>
    </source>
</evidence>
<dbReference type="PANTHER" id="PTHR47117">
    <property type="entry name" value="STAR-RELATED LIPID TRANSFER PROTEIN 9"/>
    <property type="match status" value="1"/>
</dbReference>
<feature type="binding site" evidence="3">
    <location>
        <begin position="102"/>
        <end position="109"/>
    </location>
    <ligand>
        <name>ATP</name>
        <dbReference type="ChEBI" id="CHEBI:30616"/>
    </ligand>
</feature>
<feature type="compositionally biased region" description="Polar residues" evidence="4">
    <location>
        <begin position="1741"/>
        <end position="1760"/>
    </location>
</feature>
<dbReference type="InterPro" id="IPR027417">
    <property type="entry name" value="P-loop_NTPase"/>
</dbReference>
<dbReference type="GO" id="GO:0003777">
    <property type="term" value="F:microtubule motor activity"/>
    <property type="evidence" value="ECO:0007669"/>
    <property type="project" value="InterPro"/>
</dbReference>
<keyword evidence="6" id="KW-1185">Reference proteome</keyword>
<dbReference type="GO" id="GO:0008017">
    <property type="term" value="F:microtubule binding"/>
    <property type="evidence" value="ECO:0007669"/>
    <property type="project" value="InterPro"/>
</dbReference>
<feature type="compositionally biased region" description="Polar residues" evidence="4">
    <location>
        <begin position="1902"/>
        <end position="1915"/>
    </location>
</feature>
<sequence length="1982" mass="220657">MANIKVAVRIRPISEREMTLTGAEVVVHTDVNEVSLTNLKVSSSKAGDSRERTKRYGFDYCFDSSEPDSEKYATQEKIYETLGNSVLDAVFAGYNSCLVAYGQSASGKTYSMMGPKDDPGLTPRLCEGLFKRILNEEKSDRTYQTSISYLEIYNERVRDLLKPSSSSSGLRVREHPRLGPYVQGLTRHAVRTLGSLMSYVEEGSKARKTASTLQNPSSSRSHALLTVSLSPEGDNGHPSNPTEKRNIPRGSKLHLVDLAGSESAATCSGIHRLKEGANINKSLVALGNVISALAERGATGSGPGRRFIPYRDSALTWLLKDALGGNATTIMLATISPASGSYNETAHTLRFAQRAQSVVNRPVVNEDPVARIIRELRAEVARLKSLLSEKSVETADRTICCCKTSREEDKGPQGLEETQASYEEEAEEDRKENQKDNSILEKIGNFWNITNYPIRKYNSNESLIARDDITSTPLRRYGSLDVLGSERGFRNHDYNRASISEIISHEVNESVFVDIPTLVAVLIKPDDSLQDQSTQIEEIYSDGVPDHSVDVDLLDQANLDEVPSSDLYLVHTGKPEESDNIENLTDSTKSKFENISNDTIHNDLSASDFYTSESTKIKLKKQDSIDIALPARKSTNLHTSKKFGSVEGLQKKPLPYNLLQRSHTSLEKRPANSDKIKKLNNIKEVEDQKSAKLGSVVRTIGSSFGKDLQRKVSNDSDKNCKYNSTTQKAKNLVRKQSSDSLKRKTSKDSSSSSSKEDQIIISNLARDRLRRKGSLDQETSIRTHTPIQRSNRRAEIVAAVTQRLYSSKKNSEEITATATGSEFRSPESSDVKMASTTRMRLQEISRKMLAKRRRICVDTQTDNVATVRVKDSASLTDDVRISCKDIGILTDFHEDCESVSSSPSPVLRVKEMATLTERDKRSTTRCKDIATLTDDYEEDFGMHSSRNDSGILSDDAMNYAESNFSCGETSDLCADAKSRCCTRNVEFTENSTNTLETPETPGVSVQTGIEIEEKRIISKNCTSQCCHKVRECCGVPIIRNVEKNVISISLPIDKISITIESPNTFESKIAIVEDSATTEKMKPGLKDSEVQTELKKALEKSTYTEEFNNTIFFNDISISSKPSQGDGKTFRIENIFQDPRSSGKSCPRIEILPDLTDNVSLKNSLILTNSVGTSFVPETRESSTEMERENNREDRFLSFFRTPRRRSLMNERLNHNARCAKRRSLSLSPRRAACTPGKCNYILPDSLSIQNPVKGIQLTTCGAKFDMDSVLRQDSNCSMSANDKLTPFENPGTINSLKPLEQPQCANINSTDGTLKEGKLAQKVVEDGVYSKTKADIAGLKSPVLVARMGESSHDADPNFSDDSLDLNESSVGNNNREMKSEGGDGAEGNENFCPPDVVAHTKKESPRCSSQTEEIEPSNAAQDFEDNTVDFPRTKPSLLKDNQIHDYKSLILGNGYLVTADTELADAHGGTGSENKNSCCTAKKKVSFSSSELVKDESPQSTSKYSSPGPKSIIKKKSDNRDASKVPRESSLRKFLSPLKKQEMKISKVPEYSIPHEKSMEMVCSSDPAESDHPVRNNRESECKKVRFSTSELFEETASDSDSYGDVVSDEETSNKEAQIFAEYLDEAVAFMRNLNSMNEYMSASNIFGKFLGHGEYKCCDSNDLDDYVIYKGRKVSLRDDTDEFLKDEDFEIPTESYENCLRGIERLESCIERTERHDKLLHEKYGIKIESSDTKSGLVESSTDSTGPSLGRSSTTRNLDLPITRESKPFNMEESDCNDKYNYILDNESRINNNFNKNLDDLEERIFNHLMDAANPDRCNTATKPRLHRSSKVSYTKSKSPASYSKIRKKYGNGSREPLVKKGSSSSYTREQSPRLYSDFTIGESKDLVTPECFLFMPPSMNNDRSSRRTGNQKVLPKMESSYDACSSSENIAASTESIDTASGSTKEKLKYPGSPRAKFLQLLSERRRIVQDSRTSDTY</sequence>
<feature type="region of interest" description="Disordered" evidence="4">
    <location>
        <begin position="1902"/>
        <end position="1924"/>
    </location>
</feature>
<dbReference type="PANTHER" id="PTHR47117:SF6">
    <property type="entry name" value="KINESIN-LIKE PROTEIN KIF16B"/>
    <property type="match status" value="1"/>
</dbReference>
<gene>
    <name evidence="7 8" type="primary">LOC107265876</name>
</gene>
<dbReference type="SMART" id="SM00129">
    <property type="entry name" value="KISc"/>
    <property type="match status" value="1"/>
</dbReference>
<feature type="domain" description="Kinesin motor" evidence="5">
    <location>
        <begin position="3"/>
        <end position="358"/>
    </location>
</feature>
<feature type="compositionally biased region" description="Basic and acidic residues" evidence="4">
    <location>
        <begin position="710"/>
        <end position="720"/>
    </location>
</feature>
<evidence type="ECO:0000313" key="6">
    <source>
        <dbReference type="Proteomes" id="UP000694920"/>
    </source>
</evidence>
<dbReference type="PRINTS" id="PR00380">
    <property type="entry name" value="KINESINHEAVY"/>
</dbReference>
<evidence type="ECO:0000256" key="4">
    <source>
        <dbReference type="SAM" id="MobiDB-lite"/>
    </source>
</evidence>
<feature type="region of interest" description="Disordered" evidence="4">
    <location>
        <begin position="770"/>
        <end position="789"/>
    </location>
</feature>
<feature type="compositionally biased region" description="Low complexity" evidence="4">
    <location>
        <begin position="1504"/>
        <end position="1513"/>
    </location>
</feature>
<dbReference type="RefSeq" id="XP_015591241.1">
    <property type="nucleotide sequence ID" value="XM_015735755.2"/>
</dbReference>
<protein>
    <submittedName>
        <fullName evidence="7 8">Uncharacterized protein LOC107265876 isoform X1</fullName>
    </submittedName>
</protein>
<dbReference type="Pfam" id="PF00225">
    <property type="entry name" value="Kinesin"/>
    <property type="match status" value="1"/>
</dbReference>
<evidence type="ECO:0000256" key="1">
    <source>
        <dbReference type="ARBA" id="ARBA00022741"/>
    </source>
</evidence>
<dbReference type="Pfam" id="PF16183">
    <property type="entry name" value="Kinesin_assoc"/>
    <property type="match status" value="1"/>
</dbReference>
<proteinExistence type="inferred from homology"/>
<feature type="region of interest" description="Disordered" evidence="4">
    <location>
        <begin position="1351"/>
        <end position="1391"/>
    </location>
</feature>
<dbReference type="InterPro" id="IPR001752">
    <property type="entry name" value="Kinesin_motor_dom"/>
</dbReference>
<feature type="region of interest" description="Disordered" evidence="4">
    <location>
        <begin position="1491"/>
        <end position="1535"/>
    </location>
</feature>
<dbReference type="GeneID" id="107265876"/>
<feature type="region of interest" description="Disordered" evidence="4">
    <location>
        <begin position="406"/>
        <end position="435"/>
    </location>
</feature>